<accession>G0MWZ3</accession>
<dbReference type="InterPro" id="IPR025286">
    <property type="entry name" value="MOFRL_assoc_dom"/>
</dbReference>
<evidence type="ECO:0000259" key="3">
    <source>
        <dbReference type="Pfam" id="PF13660"/>
    </source>
</evidence>
<evidence type="ECO:0008006" key="6">
    <source>
        <dbReference type="Google" id="ProtNLM"/>
    </source>
</evidence>
<dbReference type="SUPFAM" id="SSF82544">
    <property type="entry name" value="GckA/TtuD-like"/>
    <property type="match status" value="1"/>
</dbReference>
<name>G0MWZ3_CAEBE</name>
<feature type="domain" description="MOFRL-associated" evidence="3">
    <location>
        <begin position="176"/>
        <end position="229"/>
    </location>
</feature>
<dbReference type="STRING" id="135651.G0MWZ3"/>
<dbReference type="InterPro" id="IPR037035">
    <property type="entry name" value="GK-like_C_sf"/>
</dbReference>
<dbReference type="OMA" id="NESCKPG"/>
<dbReference type="GO" id="GO:0005737">
    <property type="term" value="C:cytoplasm"/>
    <property type="evidence" value="ECO:0007669"/>
    <property type="project" value="TreeGrafter"/>
</dbReference>
<evidence type="ECO:0000259" key="2">
    <source>
        <dbReference type="Pfam" id="PF05161"/>
    </source>
</evidence>
<dbReference type="OrthoDB" id="44918at2759"/>
<dbReference type="InterPro" id="IPR039760">
    <property type="entry name" value="MOFRL_protein"/>
</dbReference>
<evidence type="ECO:0000313" key="4">
    <source>
        <dbReference type="EMBL" id="EGT46338.1"/>
    </source>
</evidence>
<proteinExistence type="inferred from homology"/>
<dbReference type="PANTHER" id="PTHR12227:SF0">
    <property type="entry name" value="GLYCERATE KINASE"/>
    <property type="match status" value="1"/>
</dbReference>
<comment type="similarity">
    <text evidence="1">Belongs to the glycerate kinase type-2 family.</text>
</comment>
<dbReference type="HOGENOM" id="CLU_032279_0_0_1"/>
<dbReference type="Gene3D" id="3.40.1480.10">
    <property type="entry name" value="MOFRL domain"/>
    <property type="match status" value="1"/>
</dbReference>
<gene>
    <name evidence="4" type="ORF">CAEBREN_12615</name>
</gene>
<dbReference type="InterPro" id="IPR038614">
    <property type="entry name" value="GK_N_sf"/>
</dbReference>
<dbReference type="EMBL" id="GL379817">
    <property type="protein sequence ID" value="EGT46338.1"/>
    <property type="molecule type" value="Genomic_DNA"/>
</dbReference>
<keyword evidence="5" id="KW-1185">Reference proteome</keyword>
<dbReference type="InterPro" id="IPR007835">
    <property type="entry name" value="MOFRL"/>
</dbReference>
<dbReference type="FunCoup" id="G0MWZ3">
    <property type="interactions" value="490"/>
</dbReference>
<organism evidence="5">
    <name type="scientific">Caenorhabditis brenneri</name>
    <name type="common">Nematode worm</name>
    <dbReference type="NCBI Taxonomy" id="135651"/>
    <lineage>
        <taxon>Eukaryota</taxon>
        <taxon>Metazoa</taxon>
        <taxon>Ecdysozoa</taxon>
        <taxon>Nematoda</taxon>
        <taxon>Chromadorea</taxon>
        <taxon>Rhabditida</taxon>
        <taxon>Rhabditina</taxon>
        <taxon>Rhabditomorpha</taxon>
        <taxon>Rhabditoidea</taxon>
        <taxon>Rhabditidae</taxon>
        <taxon>Peloderinae</taxon>
        <taxon>Caenorhabditis</taxon>
    </lineage>
</organism>
<dbReference type="Pfam" id="PF05161">
    <property type="entry name" value="MOFRL"/>
    <property type="match status" value="1"/>
</dbReference>
<sequence length="434" mass="46993">MTARKAVEAAFKACLKTVDPRTTVRDVIRLSDWPDSSRIVVISFGKASIEMARGAIDSLGSSRILRTVILAPESQKSDYENDLNKLDTNFETVVRFGAKNNLPDQDSVSSTYSLTRAIQELDSASTVFLFLISGGGSALLALPKAPVTLEEKLEMISLMQARGATIQELNTKGLAMSLIISDVIGNPIDLIASGPTVIPTGKNESISEILKRLEIDESKLPSSIRQVLREPEEPITTSHPPTNLIISSNINALGSAANYLKGAGFKPIILTTELSGNAAEIGRKMADLIVSDTPENHEFLRGHSNLQYPLALIFGGETTVILPKNPGKGGRNQEMVLACLDALETRENQEKWRKSRRNFVFLSAGTDGQDGPTDAAGAIISQEDLHVPTNLESSEYLKNSDSYNFWANFNGGKSHLKTGPTGTNVMDVQVLVLE</sequence>
<dbReference type="Proteomes" id="UP000008068">
    <property type="component" value="Unassembled WGS sequence"/>
</dbReference>
<dbReference type="PANTHER" id="PTHR12227">
    <property type="entry name" value="GLYCERATE KINASE"/>
    <property type="match status" value="1"/>
</dbReference>
<dbReference type="Gene3D" id="3.40.50.10180">
    <property type="entry name" value="Glycerate kinase, MOFRL-like N-terminal domain"/>
    <property type="match status" value="1"/>
</dbReference>
<dbReference type="GO" id="GO:0008887">
    <property type="term" value="F:glycerate kinase activity"/>
    <property type="evidence" value="ECO:0007669"/>
    <property type="project" value="InterPro"/>
</dbReference>
<dbReference type="InParanoid" id="G0MWZ3"/>
<reference evidence="5" key="1">
    <citation type="submission" date="2011-07" db="EMBL/GenBank/DDBJ databases">
        <authorList>
            <consortium name="Caenorhabditis brenneri Sequencing and Analysis Consortium"/>
            <person name="Wilson R.K."/>
        </authorList>
    </citation>
    <scope>NUCLEOTIDE SEQUENCE [LARGE SCALE GENOMIC DNA]</scope>
    <source>
        <strain evidence="5">PB2801</strain>
    </source>
</reference>
<protein>
    <recommendedName>
        <fullName evidence="6">MOFRL-associated domain-containing protein</fullName>
    </recommendedName>
</protein>
<dbReference type="AlphaFoldDB" id="G0MWZ3"/>
<feature type="domain" description="MOFRL" evidence="2">
    <location>
        <begin position="311"/>
        <end position="427"/>
    </location>
</feature>
<evidence type="ECO:0000256" key="1">
    <source>
        <dbReference type="ARBA" id="ARBA00005393"/>
    </source>
</evidence>
<evidence type="ECO:0000313" key="5">
    <source>
        <dbReference type="Proteomes" id="UP000008068"/>
    </source>
</evidence>
<dbReference type="eggNOG" id="KOG3935">
    <property type="taxonomic scope" value="Eukaryota"/>
</dbReference>
<dbReference type="Pfam" id="PF13660">
    <property type="entry name" value="DUF4147"/>
    <property type="match status" value="2"/>
</dbReference>
<feature type="domain" description="MOFRL-associated" evidence="3">
    <location>
        <begin position="7"/>
        <end position="171"/>
    </location>
</feature>
<dbReference type="FunFam" id="3.40.1480.10:FF:000003">
    <property type="entry name" value="D-glycerate 2-kinase"/>
    <property type="match status" value="1"/>
</dbReference>